<proteinExistence type="predicted"/>
<dbReference type="Proteomes" id="UP000499080">
    <property type="component" value="Unassembled WGS sequence"/>
</dbReference>
<gene>
    <name evidence="2" type="ORF">AVEN_19449_1</name>
</gene>
<dbReference type="OrthoDB" id="6778712at2759"/>
<dbReference type="EMBL" id="BGPR01000152">
    <property type="protein sequence ID" value="GBL99972.1"/>
    <property type="molecule type" value="Genomic_DNA"/>
</dbReference>
<dbReference type="AlphaFoldDB" id="A0A4Y2C6H2"/>
<comment type="caution">
    <text evidence="2">The sequence shown here is derived from an EMBL/GenBank/DDBJ whole genome shotgun (WGS) entry which is preliminary data.</text>
</comment>
<evidence type="ECO:0000313" key="3">
    <source>
        <dbReference type="Proteomes" id="UP000499080"/>
    </source>
</evidence>
<protein>
    <submittedName>
        <fullName evidence="2">Uncharacterized protein</fullName>
    </submittedName>
</protein>
<feature type="region of interest" description="Disordered" evidence="1">
    <location>
        <begin position="82"/>
        <end position="106"/>
    </location>
</feature>
<evidence type="ECO:0000313" key="2">
    <source>
        <dbReference type="EMBL" id="GBL99972.1"/>
    </source>
</evidence>
<organism evidence="2 3">
    <name type="scientific">Araneus ventricosus</name>
    <name type="common">Orbweaver spider</name>
    <name type="synonym">Epeira ventricosa</name>
    <dbReference type="NCBI Taxonomy" id="182803"/>
    <lineage>
        <taxon>Eukaryota</taxon>
        <taxon>Metazoa</taxon>
        <taxon>Ecdysozoa</taxon>
        <taxon>Arthropoda</taxon>
        <taxon>Chelicerata</taxon>
        <taxon>Arachnida</taxon>
        <taxon>Araneae</taxon>
        <taxon>Araneomorphae</taxon>
        <taxon>Entelegynae</taxon>
        <taxon>Araneoidea</taxon>
        <taxon>Araneidae</taxon>
        <taxon>Araneus</taxon>
    </lineage>
</organism>
<keyword evidence="3" id="KW-1185">Reference proteome</keyword>
<feature type="compositionally biased region" description="Polar residues" evidence="1">
    <location>
        <begin position="95"/>
        <end position="106"/>
    </location>
</feature>
<sequence length="106" mass="12476">MWGKKLYACDCPVVIECNCVKDKTIPSIERKFIYDQRTTRIAFIGGLDNKETEKLQKRKKRKQQDLLQEILSVDNDTWKMKIPRKSLNERRDQIDLSSSPSASQMR</sequence>
<reference evidence="2 3" key="1">
    <citation type="journal article" date="2019" name="Sci. Rep.">
        <title>Orb-weaving spider Araneus ventricosus genome elucidates the spidroin gene catalogue.</title>
        <authorList>
            <person name="Kono N."/>
            <person name="Nakamura H."/>
            <person name="Ohtoshi R."/>
            <person name="Moran D.A.P."/>
            <person name="Shinohara A."/>
            <person name="Yoshida Y."/>
            <person name="Fujiwara M."/>
            <person name="Mori M."/>
            <person name="Tomita M."/>
            <person name="Arakawa K."/>
        </authorList>
    </citation>
    <scope>NUCLEOTIDE SEQUENCE [LARGE SCALE GENOMIC DNA]</scope>
</reference>
<name>A0A4Y2C6H2_ARAVE</name>
<accession>A0A4Y2C6H2</accession>
<evidence type="ECO:0000256" key="1">
    <source>
        <dbReference type="SAM" id="MobiDB-lite"/>
    </source>
</evidence>